<reference evidence="2 3" key="1">
    <citation type="journal article" date="2011" name="Mol. Biol. Evol.">
        <title>Comparative genomic analysis of fruiting body formation in Myxococcales.</title>
        <authorList>
            <person name="Huntley S."/>
            <person name="Hamann N."/>
            <person name="Wegener-Feldbrugge S."/>
            <person name="Treuner-Lange A."/>
            <person name="Kube M."/>
            <person name="Reinhardt R."/>
            <person name="Klages S."/>
            <person name="Muller R."/>
            <person name="Ronning C.M."/>
            <person name="Nierman W.C."/>
            <person name="Sogaard-Andersen L."/>
        </authorList>
    </citation>
    <scope>NUCLEOTIDE SEQUENCE [LARGE SCALE GENOMIC DNA]</scope>
    <source>
        <strain evidence="2 3">DW4/3-1</strain>
    </source>
</reference>
<protein>
    <submittedName>
        <fullName evidence="2">Uncharacterized protein</fullName>
    </submittedName>
</protein>
<accession>E3FGA4</accession>
<dbReference type="KEGG" id="sur:STAUR_2435"/>
<gene>
    <name evidence="2" type="ordered locus">STAUR_2435</name>
</gene>
<evidence type="ECO:0000256" key="1">
    <source>
        <dbReference type="SAM" id="MobiDB-lite"/>
    </source>
</evidence>
<sequence>MRLLTEACDRALSPARFALDCASVALHGARRAAAPHQSRYHSATWKNWGSECSSSDWQDDMYRRARGKGNQKRLPHAHLGLFHLLPQHPRPSQPPHQHFPRTPTRTYIEANR</sequence>
<keyword evidence="3" id="KW-1185">Reference proteome</keyword>
<feature type="region of interest" description="Disordered" evidence="1">
    <location>
        <begin position="86"/>
        <end position="112"/>
    </location>
</feature>
<dbReference type="Proteomes" id="UP000001351">
    <property type="component" value="Chromosome"/>
</dbReference>
<evidence type="ECO:0000313" key="2">
    <source>
        <dbReference type="EMBL" id="ADO70239.1"/>
    </source>
</evidence>
<dbReference type="HOGENOM" id="CLU_2144305_0_0_7"/>
<dbReference type="EMBL" id="CP002271">
    <property type="protein sequence ID" value="ADO70239.1"/>
    <property type="molecule type" value="Genomic_DNA"/>
</dbReference>
<name>E3FGA4_STIAD</name>
<evidence type="ECO:0000313" key="3">
    <source>
        <dbReference type="Proteomes" id="UP000001351"/>
    </source>
</evidence>
<proteinExistence type="predicted"/>
<dbReference type="STRING" id="378806.STAUR_2435"/>
<organism evidence="2 3">
    <name type="scientific">Stigmatella aurantiaca (strain DW4/3-1)</name>
    <dbReference type="NCBI Taxonomy" id="378806"/>
    <lineage>
        <taxon>Bacteria</taxon>
        <taxon>Pseudomonadati</taxon>
        <taxon>Myxococcota</taxon>
        <taxon>Myxococcia</taxon>
        <taxon>Myxococcales</taxon>
        <taxon>Cystobacterineae</taxon>
        <taxon>Archangiaceae</taxon>
        <taxon>Stigmatella</taxon>
    </lineage>
</organism>
<dbReference type="AlphaFoldDB" id="E3FGA4"/>